<feature type="domain" description="NrS-1 polymerase-like helicase" evidence="1">
    <location>
        <begin position="144"/>
        <end position="251"/>
    </location>
</feature>
<evidence type="ECO:0000313" key="2">
    <source>
        <dbReference type="EMBL" id="SDE14715.1"/>
    </source>
</evidence>
<reference evidence="3" key="1">
    <citation type="submission" date="2016-10" db="EMBL/GenBank/DDBJ databases">
        <authorList>
            <person name="Varghese N."/>
            <person name="Submissions S."/>
        </authorList>
    </citation>
    <scope>NUCLEOTIDE SEQUENCE [LARGE SCALE GENOMIC DNA]</scope>
    <source>
        <strain evidence="3">DSM 21424</strain>
    </source>
</reference>
<sequence length="436" mass="48672">MNYLRSRYVYSAFRNEFWDCRAKAWISSQGLDNFEAHRMPVDGSGRAKSAFGLLRRDKRADRVHLDRYIPGCHDEIATIDGVQWLNTWVAPDIEPIAGNAKPLIDHIHYLCNGDEAQANHISDWLAYAYQNPGRKLTHAILIISSHQGVGKDTLAEAMQRVMGAGNVPYVQDEALSEGRYHFMKGAQLAVVPEIMCGDRKDVANKLKPLITQPTCEINEKHVKPYTVQNTVNFLMFSNHENAAHIEDNDRRYFVVICRGKPRDEGYYAQLHSYIGGPDIAGFAHFLASRDLSNFNPKAPAPMTADKTIVQAATKGGAEAWLEDAWQSGAAPFDKDVLNIREALDLIGESKGAPRMTLQQVTTFLKKVGGDLDRKRIGKDGKQVRVWAVRDYEDVSKLSTNALAFAYQGVPWRRAVMKAATIEAKSGEIKSGARRAA</sequence>
<dbReference type="InterPro" id="IPR027417">
    <property type="entry name" value="P-loop_NTPase"/>
</dbReference>
<dbReference type="InterPro" id="IPR045455">
    <property type="entry name" value="NrS-1_pol-like_helicase"/>
</dbReference>
<evidence type="ECO:0000259" key="1">
    <source>
        <dbReference type="Pfam" id="PF19263"/>
    </source>
</evidence>
<dbReference type="Proteomes" id="UP000198922">
    <property type="component" value="Unassembled WGS sequence"/>
</dbReference>
<dbReference type="Gene3D" id="3.40.50.300">
    <property type="entry name" value="P-loop containing nucleotide triphosphate hydrolases"/>
    <property type="match status" value="1"/>
</dbReference>
<name>A0A1G7AL35_9RHOB</name>
<protein>
    <recommendedName>
        <fullName evidence="1">NrS-1 polymerase-like helicase domain-containing protein</fullName>
    </recommendedName>
</protein>
<dbReference type="Pfam" id="PF19263">
    <property type="entry name" value="DUF5906"/>
    <property type="match status" value="1"/>
</dbReference>
<accession>A0A1G7AL35</accession>
<evidence type="ECO:0000313" key="3">
    <source>
        <dbReference type="Proteomes" id="UP000198922"/>
    </source>
</evidence>
<organism evidence="2 3">
    <name type="scientific">Limimaricola pyoseonensis</name>
    <dbReference type="NCBI Taxonomy" id="521013"/>
    <lineage>
        <taxon>Bacteria</taxon>
        <taxon>Pseudomonadati</taxon>
        <taxon>Pseudomonadota</taxon>
        <taxon>Alphaproteobacteria</taxon>
        <taxon>Rhodobacterales</taxon>
        <taxon>Paracoccaceae</taxon>
        <taxon>Limimaricola</taxon>
    </lineage>
</organism>
<proteinExistence type="predicted"/>
<dbReference type="AlphaFoldDB" id="A0A1G7AL35"/>
<dbReference type="EMBL" id="FNAT01000001">
    <property type="protein sequence ID" value="SDE14715.1"/>
    <property type="molecule type" value="Genomic_DNA"/>
</dbReference>
<gene>
    <name evidence="2" type="ORF">SAMN04488567_0978</name>
</gene>
<keyword evidence="3" id="KW-1185">Reference proteome</keyword>
<dbReference type="STRING" id="521013.SAMN04488567_0978"/>